<dbReference type="KEGG" id="zpr:ZPR_1736"/>
<organism evidence="2 3">
    <name type="scientific">Zunongwangia profunda (strain DSM 18752 / CCTCC AB 206139 / SM-A87)</name>
    <name type="common">Wangia profunda</name>
    <dbReference type="NCBI Taxonomy" id="655815"/>
    <lineage>
        <taxon>Bacteria</taxon>
        <taxon>Pseudomonadati</taxon>
        <taxon>Bacteroidota</taxon>
        <taxon>Flavobacteriia</taxon>
        <taxon>Flavobacteriales</taxon>
        <taxon>Flavobacteriaceae</taxon>
        <taxon>Zunongwangia</taxon>
    </lineage>
</organism>
<keyword evidence="1" id="KW-0472">Membrane</keyword>
<dbReference type="EMBL" id="CP001650">
    <property type="protein sequence ID" value="ADF52070.1"/>
    <property type="molecule type" value="Genomic_DNA"/>
</dbReference>
<proteinExistence type="predicted"/>
<gene>
    <name evidence="2" type="ordered locus">ZPR_1736</name>
</gene>
<dbReference type="Proteomes" id="UP000001654">
    <property type="component" value="Chromosome"/>
</dbReference>
<evidence type="ECO:0000313" key="3">
    <source>
        <dbReference type="Proteomes" id="UP000001654"/>
    </source>
</evidence>
<accession>D5BLV4</accession>
<evidence type="ECO:0000313" key="2">
    <source>
        <dbReference type="EMBL" id="ADF52070.1"/>
    </source>
</evidence>
<dbReference type="HOGENOM" id="CLU_1546984_0_0_10"/>
<feature type="transmembrane region" description="Helical" evidence="1">
    <location>
        <begin position="6"/>
        <end position="29"/>
    </location>
</feature>
<sequence length="173" mass="20040">MKIKNMIGFLILVFLFLFLVWFLLSKFIFYPLFFKPKYFIDDAKAFLEEKDCSFLAITTVSKSTALAYFSNLKKGFSIDDLIKIRSHFKLIGLAADESSLEVFYVQITKYLGLPFSKNQMKFNRKKSSEISAEEKEQYLQKRVYFTNQCPACKASISNKDEICANCGLFLNAK</sequence>
<name>D5BLV4_ZUNPS</name>
<keyword evidence="1" id="KW-0812">Transmembrane</keyword>
<protein>
    <submittedName>
        <fullName evidence="2">Uncharacterized protein</fullName>
    </submittedName>
</protein>
<keyword evidence="3" id="KW-1185">Reference proteome</keyword>
<reference evidence="2 3" key="1">
    <citation type="journal article" date="2010" name="BMC Genomics">
        <title>The complete genome of Zunongwangia profunda SM-A87 reveals its adaptation to the deep-sea environment and ecological role in sedimentary organic nitrogen degradation.</title>
        <authorList>
            <person name="Qin Q.L."/>
            <person name="Zhang X.Y."/>
            <person name="Wang X.M."/>
            <person name="Liu G.M."/>
            <person name="Chen X.L."/>
            <person name="Xie B.B."/>
            <person name="Dang H.Y."/>
            <person name="Zhou B.C."/>
            <person name="Yu J."/>
            <person name="Zhang Y.Z."/>
        </authorList>
    </citation>
    <scope>NUCLEOTIDE SEQUENCE [LARGE SCALE GENOMIC DNA]</scope>
    <source>
        <strain evidence="3">DSM 18752 / CCTCC AB 206139 / SM-A87</strain>
    </source>
</reference>
<dbReference type="eggNOG" id="ENOG50348M9">
    <property type="taxonomic scope" value="Bacteria"/>
</dbReference>
<keyword evidence="1" id="KW-1133">Transmembrane helix</keyword>
<evidence type="ECO:0000256" key="1">
    <source>
        <dbReference type="SAM" id="Phobius"/>
    </source>
</evidence>
<dbReference type="AlphaFoldDB" id="D5BLV4"/>